<organism evidence="16 17">
    <name type="scientific">Amnibacterium endophyticum</name>
    <dbReference type="NCBI Taxonomy" id="2109337"/>
    <lineage>
        <taxon>Bacteria</taxon>
        <taxon>Bacillati</taxon>
        <taxon>Actinomycetota</taxon>
        <taxon>Actinomycetes</taxon>
        <taxon>Micrococcales</taxon>
        <taxon>Microbacteriaceae</taxon>
        <taxon>Amnibacterium</taxon>
    </lineage>
</organism>
<evidence type="ECO:0000256" key="1">
    <source>
        <dbReference type="ARBA" id="ARBA00004651"/>
    </source>
</evidence>
<feature type="domain" description="MrpA C-terminal/MbhE" evidence="15">
    <location>
        <begin position="678"/>
        <end position="751"/>
    </location>
</feature>
<feature type="domain" description="NADH-Ubiquinone oxidoreductase (complex I) chain 5 N-terminal" evidence="12">
    <location>
        <begin position="62"/>
        <end position="107"/>
    </location>
</feature>
<feature type="transmembrane region" description="Helical" evidence="10">
    <location>
        <begin position="320"/>
        <end position="343"/>
    </location>
</feature>
<dbReference type="Pfam" id="PF20501">
    <property type="entry name" value="MbhE"/>
    <property type="match status" value="1"/>
</dbReference>
<dbReference type="InterPro" id="IPR007182">
    <property type="entry name" value="MnhB"/>
</dbReference>
<feature type="transmembrane region" description="Helical" evidence="10">
    <location>
        <begin position="203"/>
        <end position="227"/>
    </location>
</feature>
<feature type="transmembrane region" description="Helical" evidence="10">
    <location>
        <begin position="104"/>
        <end position="122"/>
    </location>
</feature>
<dbReference type="PRINTS" id="PR01434">
    <property type="entry name" value="NADHDHGNASE5"/>
</dbReference>
<evidence type="ECO:0000259" key="11">
    <source>
        <dbReference type="Pfam" id="PF00361"/>
    </source>
</evidence>
<feature type="transmembrane region" description="Helical" evidence="10">
    <location>
        <begin position="239"/>
        <end position="258"/>
    </location>
</feature>
<keyword evidence="8 10" id="KW-0472">Membrane</keyword>
<proteinExistence type="predicted"/>
<feature type="transmembrane region" description="Helical" evidence="10">
    <location>
        <begin position="590"/>
        <end position="609"/>
    </location>
</feature>
<reference evidence="17" key="1">
    <citation type="journal article" date="2019" name="Int. J. Syst. Evol. Microbiol.">
        <title>The Global Catalogue of Microorganisms (GCM) 10K type strain sequencing project: providing services to taxonomists for standard genome sequencing and annotation.</title>
        <authorList>
            <consortium name="The Broad Institute Genomics Platform"/>
            <consortium name="The Broad Institute Genome Sequencing Center for Infectious Disease"/>
            <person name="Wu L."/>
            <person name="Ma J."/>
        </authorList>
    </citation>
    <scope>NUCLEOTIDE SEQUENCE [LARGE SCALE GENOMIC DNA]</scope>
    <source>
        <strain evidence="17">CGMCC 1.12471</strain>
    </source>
</reference>
<dbReference type="InterPro" id="IPR001516">
    <property type="entry name" value="Proton_antipo_N"/>
</dbReference>
<dbReference type="Pfam" id="PF00361">
    <property type="entry name" value="Proton_antipo_M"/>
    <property type="match status" value="1"/>
</dbReference>
<accession>A0ABW4LGE2</accession>
<feature type="domain" description="NADH:quinone oxidoreductase/Mrp antiporter transmembrane" evidence="11">
    <location>
        <begin position="124"/>
        <end position="408"/>
    </location>
</feature>
<feature type="transmembrane region" description="Helical" evidence="10">
    <location>
        <begin position="906"/>
        <end position="930"/>
    </location>
</feature>
<evidence type="ECO:0000256" key="2">
    <source>
        <dbReference type="ARBA" id="ARBA00022448"/>
    </source>
</evidence>
<name>A0ABW4LGE2_9MICO</name>
<keyword evidence="7" id="KW-0406">Ion transport</keyword>
<dbReference type="InterPro" id="IPR046806">
    <property type="entry name" value="MrpA_C/MbhE"/>
</dbReference>
<dbReference type="Pfam" id="PF00662">
    <property type="entry name" value="Proton_antipo_N"/>
    <property type="match status" value="1"/>
</dbReference>
<evidence type="ECO:0000256" key="9">
    <source>
        <dbReference type="RuleBase" id="RU000320"/>
    </source>
</evidence>
<evidence type="ECO:0000259" key="14">
    <source>
        <dbReference type="Pfam" id="PF13244"/>
    </source>
</evidence>
<feature type="transmembrane region" description="Helical" evidence="10">
    <location>
        <begin position="557"/>
        <end position="578"/>
    </location>
</feature>
<evidence type="ECO:0000259" key="15">
    <source>
        <dbReference type="Pfam" id="PF20501"/>
    </source>
</evidence>
<feature type="transmembrane region" description="Helical" evidence="10">
    <location>
        <begin position="73"/>
        <end position="97"/>
    </location>
</feature>
<protein>
    <submittedName>
        <fullName evidence="16">Na+/H+ antiporter subunit A</fullName>
    </submittedName>
</protein>
<dbReference type="InterPro" id="IPR025383">
    <property type="entry name" value="MrpA_C/MbhD"/>
</dbReference>
<keyword evidence="5 9" id="KW-0812">Transmembrane</keyword>
<keyword evidence="6 10" id="KW-1133">Transmembrane helix</keyword>
<feature type="transmembrane region" description="Helical" evidence="10">
    <location>
        <begin position="738"/>
        <end position="758"/>
    </location>
</feature>
<sequence length="958" mass="99573">MLVLLVLFGVTALVLPRLTRVLGTRAFLVAAVPPTAAFVTTLLQGRTALAGSVTERVEYLPQLDFAIALRLDALSWAVALVVTGVGALVLLYCVSYFKDDEPGLGRFAATLTAFAGAMYGLVVSDDVFLLFTFWELTSVLSYLLIGHYADRRASRGAALQALLVTTFGGLVMLVGLVLLEAAANESTLSGLIANPPALDDPMAITGVALVLVGAVSKSANWPFHFWLPGAMAAPTPVSAYLHAAAMVKAGVYLVLRLSPAFALAPGWRETLVALGVVTMLLGGWRALREHDLKLVLAGGTVAQLGFLMIISSIGSAASQLAGVGLLVGHALFKSTLFLVTGIVDHAVGTRDLRRISGLGRRLPLLAVTGALAAASMAGVPPLLGFVAKESVLIALAETPGPWGPIALVGVLLGSVLTVAYALRFVWGAFATKRGVLQTEVDPERPAFLAPPALLALACLVLGPLATVVVDPAAAAAAEGLPGEAGHLELWHGFTPELLLSAATIAGGVALFLLREPLTRVQRALHPSWSAESVYRAVVRAIDTAATRVTATIQRGSLPFYLAVILGVFIAGTSTVLIVTDSAAVPGLFATPAQVVTAVVMAVAAVAAAAASKRFQAVVLVGVTGFGMAVLFALQGAPDLALTQVLVDLVTLIAFVLVLRRLPARLGVAHGRTRPVIRLALGIGVAVTMTTIVLTTLAARTATPVSVAYERLAVELGHGANVVNVALVDIRGWDTFGEITVVVAAATGVASLVFVGGRLDRMPALRGHQRRRLFRRSPAAVDPEVTSGTWLLAGRTLQPQFRSILLEVVVRLTFHAGIVLSVYLLFAGHNLPGGGFAGGLVAGLALTGRYLAAGRYELGLAAPLNAGVLLGLGLLLAGGTALAPVLIGDAALTSAYFSADLGWFGYLSFSTSTIFDIGVYLIVVGVVLDVLRSLGGEVDRQYEESQGREDAEDPQEVVR</sequence>
<feature type="transmembrane region" description="Helical" evidence="10">
    <location>
        <begin position="364"/>
        <end position="385"/>
    </location>
</feature>
<evidence type="ECO:0000313" key="17">
    <source>
        <dbReference type="Proteomes" id="UP001597347"/>
    </source>
</evidence>
<feature type="transmembrane region" description="Helical" evidence="10">
    <location>
        <begin position="270"/>
        <end position="287"/>
    </location>
</feature>
<feature type="transmembrane region" description="Helical" evidence="10">
    <location>
        <begin position="161"/>
        <end position="183"/>
    </location>
</feature>
<feature type="transmembrane region" description="Helical" evidence="10">
    <location>
        <begin position="294"/>
        <end position="314"/>
    </location>
</feature>
<feature type="transmembrane region" description="Helical" evidence="10">
    <location>
        <begin position="831"/>
        <end position="851"/>
    </location>
</feature>
<feature type="domain" description="Na+/H+ antiporter MnhB subunit-related protein" evidence="13">
    <location>
        <begin position="805"/>
        <end position="927"/>
    </location>
</feature>
<comment type="caution">
    <text evidence="16">The sequence shown here is derived from an EMBL/GenBank/DDBJ whole genome shotgun (WGS) entry which is preliminary data.</text>
</comment>
<evidence type="ECO:0000256" key="8">
    <source>
        <dbReference type="ARBA" id="ARBA00023136"/>
    </source>
</evidence>
<feature type="transmembrane region" description="Helical" evidence="10">
    <location>
        <begin position="803"/>
        <end position="825"/>
    </location>
</feature>
<evidence type="ECO:0000259" key="13">
    <source>
        <dbReference type="Pfam" id="PF04039"/>
    </source>
</evidence>
<keyword evidence="2" id="KW-0813">Transport</keyword>
<gene>
    <name evidence="16" type="ORF">ACFSBI_13440</name>
</gene>
<dbReference type="RefSeq" id="WP_377935754.1">
    <property type="nucleotide sequence ID" value="NZ_JBHUEA010000022.1"/>
</dbReference>
<dbReference type="PANTHER" id="PTHR43373:SF1">
    <property type="entry name" value="NA(+)_H(+) ANTIPORTER SUBUNIT A"/>
    <property type="match status" value="1"/>
</dbReference>
<evidence type="ECO:0000259" key="12">
    <source>
        <dbReference type="Pfam" id="PF00662"/>
    </source>
</evidence>
<evidence type="ECO:0000256" key="10">
    <source>
        <dbReference type="SAM" id="Phobius"/>
    </source>
</evidence>
<dbReference type="EMBL" id="JBHUEA010000022">
    <property type="protein sequence ID" value="MFD1722553.1"/>
    <property type="molecule type" value="Genomic_DNA"/>
</dbReference>
<feature type="transmembrane region" description="Helical" evidence="10">
    <location>
        <begin position="863"/>
        <end position="886"/>
    </location>
</feature>
<dbReference type="InterPro" id="IPR001750">
    <property type="entry name" value="ND/Mrp_TM"/>
</dbReference>
<evidence type="ECO:0000256" key="5">
    <source>
        <dbReference type="ARBA" id="ARBA00022692"/>
    </source>
</evidence>
<evidence type="ECO:0000256" key="6">
    <source>
        <dbReference type="ARBA" id="ARBA00022989"/>
    </source>
</evidence>
<dbReference type="InterPro" id="IPR050616">
    <property type="entry name" value="CPA3_Na-H_Antiporter_A"/>
</dbReference>
<feature type="domain" description="MrpA C-terminal/MbhD" evidence="14">
    <location>
        <begin position="598"/>
        <end position="662"/>
    </location>
</feature>
<feature type="transmembrane region" description="Helical" evidence="10">
    <location>
        <begin position="616"/>
        <end position="633"/>
    </location>
</feature>
<feature type="transmembrane region" description="Helical" evidence="10">
    <location>
        <begin position="405"/>
        <end position="426"/>
    </location>
</feature>
<feature type="transmembrane region" description="Helical" evidence="10">
    <location>
        <begin position="447"/>
        <end position="469"/>
    </location>
</feature>
<feature type="transmembrane region" description="Helical" evidence="10">
    <location>
        <begin position="489"/>
        <end position="513"/>
    </location>
</feature>
<evidence type="ECO:0000313" key="16">
    <source>
        <dbReference type="EMBL" id="MFD1722553.1"/>
    </source>
</evidence>
<evidence type="ECO:0000256" key="7">
    <source>
        <dbReference type="ARBA" id="ARBA00023065"/>
    </source>
</evidence>
<dbReference type="Proteomes" id="UP001597347">
    <property type="component" value="Unassembled WGS sequence"/>
</dbReference>
<evidence type="ECO:0000256" key="4">
    <source>
        <dbReference type="ARBA" id="ARBA00022475"/>
    </source>
</evidence>
<evidence type="ECO:0000256" key="3">
    <source>
        <dbReference type="ARBA" id="ARBA00022449"/>
    </source>
</evidence>
<keyword evidence="3" id="KW-0050">Antiport</keyword>
<feature type="transmembrane region" description="Helical" evidence="10">
    <location>
        <begin position="128"/>
        <end position="149"/>
    </location>
</feature>
<dbReference type="NCBIfam" id="NF009284">
    <property type="entry name" value="PRK12644.1"/>
    <property type="match status" value="1"/>
</dbReference>
<feature type="transmembrane region" description="Helical" evidence="10">
    <location>
        <begin position="678"/>
        <end position="698"/>
    </location>
</feature>
<feature type="transmembrane region" description="Helical" evidence="10">
    <location>
        <begin position="639"/>
        <end position="658"/>
    </location>
</feature>
<dbReference type="PANTHER" id="PTHR43373">
    <property type="entry name" value="NA(+)/H(+) ANTIPORTER SUBUNIT"/>
    <property type="match status" value="1"/>
</dbReference>
<dbReference type="Pfam" id="PF04039">
    <property type="entry name" value="MnhB"/>
    <property type="match status" value="1"/>
</dbReference>
<comment type="subcellular location">
    <subcellularLocation>
        <location evidence="1">Cell membrane</location>
        <topology evidence="1">Multi-pass membrane protein</topology>
    </subcellularLocation>
    <subcellularLocation>
        <location evidence="9">Membrane</location>
        <topology evidence="9">Multi-pass membrane protein</topology>
    </subcellularLocation>
</comment>
<keyword evidence="17" id="KW-1185">Reference proteome</keyword>
<keyword evidence="4" id="KW-1003">Cell membrane</keyword>
<dbReference type="Pfam" id="PF13244">
    <property type="entry name" value="MbhD"/>
    <property type="match status" value="1"/>
</dbReference>